<accession>A0ABN9XJS4</accession>
<feature type="region of interest" description="Disordered" evidence="2">
    <location>
        <begin position="338"/>
        <end position="428"/>
    </location>
</feature>
<dbReference type="Pfam" id="PF14922">
    <property type="entry name" value="FWWh"/>
    <property type="match status" value="1"/>
</dbReference>
<gene>
    <name evidence="3" type="ORF">PCOR1329_LOCUS77462</name>
</gene>
<feature type="region of interest" description="Disordered" evidence="2">
    <location>
        <begin position="245"/>
        <end position="324"/>
    </location>
</feature>
<evidence type="ECO:0000256" key="1">
    <source>
        <dbReference type="ARBA" id="ARBA00008666"/>
    </source>
</evidence>
<sequence length="442" mass="48298">QRLGARRPAAMWPPGTAAAEGPGGGPARGAGWAEAHEPSAEAAAGRQPLEAAPPMDSQVTLPAIDVCYVEDACLPDEVLGEYGSSTLPSSVPFSKVAESIVKNAPDFESVSEKARMWWLRTFKSERSMAVIGDTYWFCICSYFKADRHKDVEQRLYARVSENFVGLFRSISHQRKDFFFRGYADAVAQAVFYSMFILYPKSRASFKSALRRELVTQISYWTTGVRLELVDTSHWRLSLGSGDVLQPAPPQAPLQKSAGSTASPTRRRPVFDAVTGRRCGWEPEPPPGQPRPPPSPRSPEEAPGTERTLSLEQHRRAQPCTPRHSPLLEHFFRTLAERAPDAARPSSARASATAERANTADAKCVGARESARQPRGGHDQPAAGDEGAPHGARWEKGRRSQRVRLGRGLVATRHKEAPRADAAEPSSRLAQLHRLQLAGGQGA</sequence>
<feature type="region of interest" description="Disordered" evidence="2">
    <location>
        <begin position="1"/>
        <end position="45"/>
    </location>
</feature>
<dbReference type="PANTHER" id="PTHR33560">
    <property type="entry name" value="PROTEIN FAM227B"/>
    <property type="match status" value="1"/>
</dbReference>
<name>A0ABN9XJS4_9DINO</name>
<dbReference type="Proteomes" id="UP001189429">
    <property type="component" value="Unassembled WGS sequence"/>
</dbReference>
<dbReference type="InterPro" id="IPR029417">
    <property type="entry name" value="FAM227"/>
</dbReference>
<evidence type="ECO:0008006" key="5">
    <source>
        <dbReference type="Google" id="ProtNLM"/>
    </source>
</evidence>
<feature type="compositionally biased region" description="Pro residues" evidence="2">
    <location>
        <begin position="282"/>
        <end position="296"/>
    </location>
</feature>
<proteinExistence type="inferred from homology"/>
<feature type="compositionally biased region" description="Basic and acidic residues" evidence="2">
    <location>
        <begin position="412"/>
        <end position="421"/>
    </location>
</feature>
<evidence type="ECO:0000313" key="3">
    <source>
        <dbReference type="EMBL" id="CAK0900066.1"/>
    </source>
</evidence>
<feature type="compositionally biased region" description="Low complexity" evidence="2">
    <location>
        <begin position="341"/>
        <end position="361"/>
    </location>
</feature>
<evidence type="ECO:0000313" key="4">
    <source>
        <dbReference type="Proteomes" id="UP001189429"/>
    </source>
</evidence>
<feature type="compositionally biased region" description="Basic and acidic residues" evidence="2">
    <location>
        <begin position="368"/>
        <end position="377"/>
    </location>
</feature>
<organism evidence="3 4">
    <name type="scientific">Prorocentrum cordatum</name>
    <dbReference type="NCBI Taxonomy" id="2364126"/>
    <lineage>
        <taxon>Eukaryota</taxon>
        <taxon>Sar</taxon>
        <taxon>Alveolata</taxon>
        <taxon>Dinophyceae</taxon>
        <taxon>Prorocentrales</taxon>
        <taxon>Prorocentraceae</taxon>
        <taxon>Prorocentrum</taxon>
    </lineage>
</organism>
<reference evidence="3" key="1">
    <citation type="submission" date="2023-10" db="EMBL/GenBank/DDBJ databases">
        <authorList>
            <person name="Chen Y."/>
            <person name="Shah S."/>
            <person name="Dougan E. K."/>
            <person name="Thang M."/>
            <person name="Chan C."/>
        </authorList>
    </citation>
    <scope>NUCLEOTIDE SEQUENCE [LARGE SCALE GENOMIC DNA]</scope>
</reference>
<protein>
    <recommendedName>
        <fullName evidence="5">RNA-directed DNA polymerase</fullName>
    </recommendedName>
</protein>
<dbReference type="PANTHER" id="PTHR33560:SF1">
    <property type="entry name" value="PROTEIN FAM227A"/>
    <property type="match status" value="1"/>
</dbReference>
<comment type="similarity">
    <text evidence="1">Belongs to the FAM227 family.</text>
</comment>
<keyword evidence="4" id="KW-1185">Reference proteome</keyword>
<dbReference type="EMBL" id="CAUYUJ010020720">
    <property type="protein sequence ID" value="CAK0900066.1"/>
    <property type="molecule type" value="Genomic_DNA"/>
</dbReference>
<comment type="caution">
    <text evidence="3">The sequence shown here is derived from an EMBL/GenBank/DDBJ whole genome shotgun (WGS) entry which is preliminary data.</text>
</comment>
<evidence type="ECO:0000256" key="2">
    <source>
        <dbReference type="SAM" id="MobiDB-lite"/>
    </source>
</evidence>
<feature type="non-terminal residue" evidence="3">
    <location>
        <position position="1"/>
    </location>
</feature>